<sequence>MSRKRQLVLQTKIDVLTWEAALQRLLEWGRNHDRRYACMCNVHSVVTAAYDAEFQSILNQADLATPDGAPIAWAVRHFSGQPQARVNGPDLMWKALAAAAKAGISVYFYGSSPATLAALGAASQRDFPGLRLAGSAAPPFRAPTREEELADIARINHSGAGLVFISLGCPKQERWMARNCALVAAPLIGVGAAFDYHAGTLKRAPLWWQQHGLEWLYRLGREPRRLAGRYLVGNSLFVLGLLRQMLRQRPVKRP</sequence>
<evidence type="ECO:0000313" key="4">
    <source>
        <dbReference type="Proteomes" id="UP000433309"/>
    </source>
</evidence>
<dbReference type="RefSeq" id="WP_154374906.1">
    <property type="nucleotide sequence ID" value="NZ_WKJK01000003.1"/>
</dbReference>
<protein>
    <submittedName>
        <fullName evidence="3">WecB/TagA/CpsF family glycosyltransferase</fullName>
    </submittedName>
</protein>
<dbReference type="GO" id="GO:0016758">
    <property type="term" value="F:hexosyltransferase activity"/>
    <property type="evidence" value="ECO:0007669"/>
    <property type="project" value="TreeGrafter"/>
</dbReference>
<keyword evidence="1" id="KW-0328">Glycosyltransferase</keyword>
<dbReference type="Pfam" id="PF03808">
    <property type="entry name" value="Glyco_tran_WecG"/>
    <property type="match status" value="1"/>
</dbReference>
<dbReference type="Proteomes" id="UP000433309">
    <property type="component" value="Unassembled WGS sequence"/>
</dbReference>
<keyword evidence="4" id="KW-1185">Reference proteome</keyword>
<evidence type="ECO:0000313" key="3">
    <source>
        <dbReference type="EMBL" id="MRW89955.1"/>
    </source>
</evidence>
<dbReference type="PANTHER" id="PTHR34136">
    <property type="match status" value="1"/>
</dbReference>
<dbReference type="NCBIfam" id="TIGR00696">
    <property type="entry name" value="wecG_tagA_cpsF"/>
    <property type="match status" value="1"/>
</dbReference>
<name>A0A6I2KV83_9BURK</name>
<comment type="caution">
    <text evidence="3">The sequence shown here is derived from an EMBL/GenBank/DDBJ whole genome shotgun (WGS) entry which is preliminary data.</text>
</comment>
<evidence type="ECO:0000256" key="2">
    <source>
        <dbReference type="ARBA" id="ARBA00022679"/>
    </source>
</evidence>
<keyword evidence="2 3" id="KW-0808">Transferase</keyword>
<accession>A0A6I2KV83</accession>
<evidence type="ECO:0000256" key="1">
    <source>
        <dbReference type="ARBA" id="ARBA00022676"/>
    </source>
</evidence>
<dbReference type="EMBL" id="WKJK01000003">
    <property type="protein sequence ID" value="MRW89955.1"/>
    <property type="molecule type" value="Genomic_DNA"/>
</dbReference>
<reference evidence="3 4" key="1">
    <citation type="submission" date="2019-11" db="EMBL/GenBank/DDBJ databases">
        <title>Novel species isolated from a subtropical stream in China.</title>
        <authorList>
            <person name="Lu H."/>
        </authorList>
    </citation>
    <scope>NUCLEOTIDE SEQUENCE [LARGE SCALE GENOMIC DNA]</scope>
    <source>
        <strain evidence="3 4">FT80W</strain>
    </source>
</reference>
<dbReference type="InterPro" id="IPR004629">
    <property type="entry name" value="WecG_TagA_CpsF"/>
</dbReference>
<dbReference type="CDD" id="cd06533">
    <property type="entry name" value="Glyco_transf_WecG_TagA"/>
    <property type="match status" value="1"/>
</dbReference>
<dbReference type="AlphaFoldDB" id="A0A6I2KV83"/>
<proteinExistence type="predicted"/>
<dbReference type="PANTHER" id="PTHR34136:SF1">
    <property type="entry name" value="UDP-N-ACETYL-D-MANNOSAMINURONIC ACID TRANSFERASE"/>
    <property type="match status" value="1"/>
</dbReference>
<gene>
    <name evidence="3" type="ORF">GJ699_08165</name>
</gene>
<organism evidence="3 4">
    <name type="scientific">Duganella guangzhouensis</name>
    <dbReference type="NCBI Taxonomy" id="2666084"/>
    <lineage>
        <taxon>Bacteria</taxon>
        <taxon>Pseudomonadati</taxon>
        <taxon>Pseudomonadota</taxon>
        <taxon>Betaproteobacteria</taxon>
        <taxon>Burkholderiales</taxon>
        <taxon>Oxalobacteraceae</taxon>
        <taxon>Telluria group</taxon>
        <taxon>Duganella</taxon>
    </lineage>
</organism>